<dbReference type="InterPro" id="IPR008258">
    <property type="entry name" value="Transglycosylase_SLT_dom_1"/>
</dbReference>
<comment type="caution">
    <text evidence="3">The sequence shown here is derived from an EMBL/GenBank/DDBJ whole genome shotgun (WGS) entry which is preliminary data.</text>
</comment>
<feature type="domain" description="Transglycosylase SLT" evidence="2">
    <location>
        <begin position="129"/>
        <end position="225"/>
    </location>
</feature>
<evidence type="ECO:0000256" key="1">
    <source>
        <dbReference type="ARBA" id="ARBA00007734"/>
    </source>
</evidence>
<sequence>MKELLLSQFLSGIDPFGGANDVASADEGGGVFAQLLGGLLDSSADPLGSGFGDGMSSVPGTGSGWTGISGMTGLAGLSGTSGLAGLSGTSGLSGMSGWTGLTGLSSIAGHSGLTGLAADTGATSAYDGLIAAASARYGVDPALIKGVIQSESSFRPDAVSSAGAKGLMQLMDGTARGLGVTDSFDPAQNIDAGTRYLSFLLRKYDGNEATALAAYNAGPGTIDRLGLRTNEDVVARQSELPSETQAYVRKVLEARLAWTSSL</sequence>
<name>A0A841U4F2_9BACL</name>
<proteinExistence type="inferred from homology"/>
<dbReference type="Gene3D" id="1.10.530.10">
    <property type="match status" value="1"/>
</dbReference>
<dbReference type="GO" id="GO:0008933">
    <property type="term" value="F:peptidoglycan lytic transglycosylase activity"/>
    <property type="evidence" value="ECO:0007669"/>
    <property type="project" value="InterPro"/>
</dbReference>
<reference evidence="3 4" key="1">
    <citation type="submission" date="2020-08" db="EMBL/GenBank/DDBJ databases">
        <title>Cohnella phylogeny.</title>
        <authorList>
            <person name="Dunlap C."/>
        </authorList>
    </citation>
    <scope>NUCLEOTIDE SEQUENCE [LARGE SCALE GENOMIC DNA]</scope>
    <source>
        <strain evidence="3 4">DSM 25239</strain>
    </source>
</reference>
<dbReference type="CDD" id="cd16896">
    <property type="entry name" value="LT_Slt70-like"/>
    <property type="match status" value="1"/>
</dbReference>
<dbReference type="PANTHER" id="PTHR37423:SF2">
    <property type="entry name" value="MEMBRANE-BOUND LYTIC MUREIN TRANSGLYCOSYLASE C"/>
    <property type="match status" value="1"/>
</dbReference>
<dbReference type="EMBL" id="JACJVR010000128">
    <property type="protein sequence ID" value="MBB6695445.1"/>
    <property type="molecule type" value="Genomic_DNA"/>
</dbReference>
<dbReference type="InterPro" id="IPR000189">
    <property type="entry name" value="Transglyc_AS"/>
</dbReference>
<dbReference type="AlphaFoldDB" id="A0A841U4F2"/>
<dbReference type="GO" id="GO:0000270">
    <property type="term" value="P:peptidoglycan metabolic process"/>
    <property type="evidence" value="ECO:0007669"/>
    <property type="project" value="InterPro"/>
</dbReference>
<evidence type="ECO:0000313" key="4">
    <source>
        <dbReference type="Proteomes" id="UP000553776"/>
    </source>
</evidence>
<evidence type="ECO:0000313" key="3">
    <source>
        <dbReference type="EMBL" id="MBB6695445.1"/>
    </source>
</evidence>
<organism evidence="3 4">
    <name type="scientific">Cohnella xylanilytica</name>
    <dbReference type="NCBI Taxonomy" id="557555"/>
    <lineage>
        <taxon>Bacteria</taxon>
        <taxon>Bacillati</taxon>
        <taxon>Bacillota</taxon>
        <taxon>Bacilli</taxon>
        <taxon>Bacillales</taxon>
        <taxon>Paenibacillaceae</taxon>
        <taxon>Cohnella</taxon>
    </lineage>
</organism>
<dbReference type="InterPro" id="IPR023346">
    <property type="entry name" value="Lysozyme-like_dom_sf"/>
</dbReference>
<evidence type="ECO:0000259" key="2">
    <source>
        <dbReference type="Pfam" id="PF01464"/>
    </source>
</evidence>
<gene>
    <name evidence="3" type="ORF">H7B90_29020</name>
</gene>
<dbReference type="Pfam" id="PF01464">
    <property type="entry name" value="SLT"/>
    <property type="match status" value="1"/>
</dbReference>
<accession>A0A841U4F2</accession>
<dbReference type="PROSITE" id="PS00922">
    <property type="entry name" value="TRANSGLYCOSYLASE"/>
    <property type="match status" value="1"/>
</dbReference>
<protein>
    <submittedName>
        <fullName evidence="3">Lytic transglycosylase domain-containing protein</fullName>
    </submittedName>
</protein>
<dbReference type="Proteomes" id="UP000553776">
    <property type="component" value="Unassembled WGS sequence"/>
</dbReference>
<dbReference type="GO" id="GO:0016020">
    <property type="term" value="C:membrane"/>
    <property type="evidence" value="ECO:0007669"/>
    <property type="project" value="InterPro"/>
</dbReference>
<dbReference type="SUPFAM" id="SSF53955">
    <property type="entry name" value="Lysozyme-like"/>
    <property type="match status" value="1"/>
</dbReference>
<comment type="similarity">
    <text evidence="1">Belongs to the transglycosylase Slt family.</text>
</comment>
<dbReference type="PANTHER" id="PTHR37423">
    <property type="entry name" value="SOLUBLE LYTIC MUREIN TRANSGLYCOSYLASE-RELATED"/>
    <property type="match status" value="1"/>
</dbReference>
<keyword evidence="4" id="KW-1185">Reference proteome</keyword>